<dbReference type="AlphaFoldDB" id="A0A7I7XAQ1"/>
<keyword evidence="3" id="KW-1185">Reference proteome</keyword>
<feature type="domain" description="HTH marR-type" evidence="1">
    <location>
        <begin position="1"/>
        <end position="150"/>
    </location>
</feature>
<dbReference type="InterPro" id="IPR036388">
    <property type="entry name" value="WH-like_DNA-bd_sf"/>
</dbReference>
<dbReference type="EMBL" id="AP022610">
    <property type="protein sequence ID" value="BBZ26023.1"/>
    <property type="molecule type" value="Genomic_DNA"/>
</dbReference>
<sequence length="180" mass="20258">MYRVKDRAVERDVSECVGELLDQAMDLTARFLTDRAEMSASAGYAVNRVCREGPLRLTTLAAKEGISQPSMTQLIKRLERQDLVTRLADPEDGRAALIGITRRGQEVIDERKRLRRERLTELMGTLTPEEENALWLAARVAFPVLRRLITNAELPMDDAMDTTMDTAVEAQSAEQRKVLG</sequence>
<organism evidence="2 3">
    <name type="scientific">Mycolicibacterium madagascariense</name>
    <dbReference type="NCBI Taxonomy" id="212765"/>
    <lineage>
        <taxon>Bacteria</taxon>
        <taxon>Bacillati</taxon>
        <taxon>Actinomycetota</taxon>
        <taxon>Actinomycetes</taxon>
        <taxon>Mycobacteriales</taxon>
        <taxon>Mycobacteriaceae</taxon>
        <taxon>Mycolicibacterium</taxon>
    </lineage>
</organism>
<dbReference type="GO" id="GO:0003700">
    <property type="term" value="F:DNA-binding transcription factor activity"/>
    <property type="evidence" value="ECO:0007669"/>
    <property type="project" value="InterPro"/>
</dbReference>
<gene>
    <name evidence="2" type="ORF">MMAD_03180</name>
</gene>
<proteinExistence type="predicted"/>
<reference evidence="2 3" key="1">
    <citation type="journal article" date="2019" name="Emerg. Microbes Infect.">
        <title>Comprehensive subspecies identification of 175 nontuberculous mycobacteria species based on 7547 genomic profiles.</title>
        <authorList>
            <person name="Matsumoto Y."/>
            <person name="Kinjo T."/>
            <person name="Motooka D."/>
            <person name="Nabeya D."/>
            <person name="Jung N."/>
            <person name="Uechi K."/>
            <person name="Horii T."/>
            <person name="Iida T."/>
            <person name="Fujita J."/>
            <person name="Nakamura S."/>
        </authorList>
    </citation>
    <scope>NUCLEOTIDE SEQUENCE [LARGE SCALE GENOMIC DNA]</scope>
    <source>
        <strain evidence="2 3">JCM 13574</strain>
    </source>
</reference>
<dbReference type="PROSITE" id="PS50995">
    <property type="entry name" value="HTH_MARR_2"/>
    <property type="match status" value="1"/>
</dbReference>
<evidence type="ECO:0000313" key="3">
    <source>
        <dbReference type="Proteomes" id="UP000466517"/>
    </source>
</evidence>
<dbReference type="PANTHER" id="PTHR39515:SF2">
    <property type="entry name" value="HTH-TYPE TRANSCRIPTIONAL REGULATOR RV0880"/>
    <property type="match status" value="1"/>
</dbReference>
<dbReference type="InterPro" id="IPR000835">
    <property type="entry name" value="HTH_MarR-typ"/>
</dbReference>
<dbReference type="KEGG" id="mmag:MMAD_03180"/>
<evidence type="ECO:0000259" key="1">
    <source>
        <dbReference type="PROSITE" id="PS50995"/>
    </source>
</evidence>
<dbReference type="Proteomes" id="UP000466517">
    <property type="component" value="Chromosome"/>
</dbReference>
<evidence type="ECO:0000313" key="2">
    <source>
        <dbReference type="EMBL" id="BBZ26023.1"/>
    </source>
</evidence>
<dbReference type="Gene3D" id="1.10.10.10">
    <property type="entry name" value="Winged helix-like DNA-binding domain superfamily/Winged helix DNA-binding domain"/>
    <property type="match status" value="1"/>
</dbReference>
<dbReference type="PANTHER" id="PTHR39515">
    <property type="entry name" value="CONSERVED PROTEIN"/>
    <property type="match status" value="1"/>
</dbReference>
<dbReference type="InterPro" id="IPR036390">
    <property type="entry name" value="WH_DNA-bd_sf"/>
</dbReference>
<dbReference type="Pfam" id="PF01047">
    <property type="entry name" value="MarR"/>
    <property type="match status" value="1"/>
</dbReference>
<dbReference type="InterPro" id="IPR052526">
    <property type="entry name" value="HTH-type_Bedaq_tolerance"/>
</dbReference>
<protein>
    <recommendedName>
        <fullName evidence="1">HTH marR-type domain-containing protein</fullName>
    </recommendedName>
</protein>
<accession>A0A7I7XAQ1</accession>
<dbReference type="SUPFAM" id="SSF46785">
    <property type="entry name" value="Winged helix' DNA-binding domain"/>
    <property type="match status" value="1"/>
</dbReference>
<name>A0A7I7XAQ1_9MYCO</name>
<dbReference type="SMART" id="SM00347">
    <property type="entry name" value="HTH_MARR"/>
    <property type="match status" value="1"/>
</dbReference>